<dbReference type="EMBL" id="FNWJ01000002">
    <property type="protein sequence ID" value="SEH13856.1"/>
    <property type="molecule type" value="Genomic_DNA"/>
</dbReference>
<dbReference type="GO" id="GO:0004300">
    <property type="term" value="F:enoyl-CoA hydratase activity"/>
    <property type="evidence" value="ECO:0007669"/>
    <property type="project" value="UniProtKB-EC"/>
</dbReference>
<dbReference type="InterPro" id="IPR018376">
    <property type="entry name" value="Enoyl-CoA_hyd/isom_CS"/>
</dbReference>
<dbReference type="EC" id="4.2.1.17" evidence="2"/>
<dbReference type="InterPro" id="IPR014748">
    <property type="entry name" value="Enoyl-CoA_hydra_C"/>
</dbReference>
<dbReference type="InterPro" id="IPR029045">
    <property type="entry name" value="ClpP/crotonase-like_dom_sf"/>
</dbReference>
<dbReference type="PANTHER" id="PTHR11941">
    <property type="entry name" value="ENOYL-COA HYDRATASE-RELATED"/>
    <property type="match status" value="1"/>
</dbReference>
<gene>
    <name evidence="7" type="ORF">SAMN02745716_1359</name>
</gene>
<sequence>MDAERKVLIQERHDAVVLLRLNRPEARNALSPELREQLAAALRRNDADPSVRCIVIAGHDEHFAAGADIAQLSERELADLLQEAGGASLWEVLAACRTPLIAAVSGYALGGGCELALACDMIVASETAQFGQPEIRLGIIPGGGGTQRLARVIGKQRTMELVLTGRRIPAEEAQRLGFVNRVAPADRWLEEALDLAQTVARRAPLAARLAKDAVLAADELPLSAGLAHERRLFELAMATEDRREGTRAFLEKRPARFVGR</sequence>
<evidence type="ECO:0000256" key="6">
    <source>
        <dbReference type="RuleBase" id="RU003707"/>
    </source>
</evidence>
<comment type="catalytic activity">
    <reaction evidence="4">
        <text>a (3S)-3-hydroxyacyl-CoA = a (2E)-enoyl-CoA + H2O</text>
        <dbReference type="Rhea" id="RHEA:16105"/>
        <dbReference type="ChEBI" id="CHEBI:15377"/>
        <dbReference type="ChEBI" id="CHEBI:57318"/>
        <dbReference type="ChEBI" id="CHEBI:58856"/>
        <dbReference type="EC" id="4.2.1.17"/>
    </reaction>
</comment>
<dbReference type="Gene3D" id="1.10.12.10">
    <property type="entry name" value="Lyase 2-enoyl-coa Hydratase, Chain A, domain 2"/>
    <property type="match status" value="1"/>
</dbReference>
<dbReference type="PANTHER" id="PTHR11941:SF54">
    <property type="entry name" value="ENOYL-COA HYDRATASE, MITOCHONDRIAL"/>
    <property type="match status" value="1"/>
</dbReference>
<evidence type="ECO:0000256" key="1">
    <source>
        <dbReference type="ARBA" id="ARBA00005254"/>
    </source>
</evidence>
<dbReference type="CDD" id="cd06558">
    <property type="entry name" value="crotonase-like"/>
    <property type="match status" value="1"/>
</dbReference>
<organism evidence="7 8">
    <name type="scientific">Thermoleophilum album</name>
    <dbReference type="NCBI Taxonomy" id="29539"/>
    <lineage>
        <taxon>Bacteria</taxon>
        <taxon>Bacillati</taxon>
        <taxon>Actinomycetota</taxon>
        <taxon>Thermoleophilia</taxon>
        <taxon>Thermoleophilales</taxon>
        <taxon>Thermoleophilaceae</taxon>
        <taxon>Thermoleophilum</taxon>
    </lineage>
</organism>
<protein>
    <recommendedName>
        <fullName evidence="2">enoyl-CoA hydratase</fullName>
        <ecNumber evidence="2">4.2.1.17</ecNumber>
    </recommendedName>
</protein>
<comment type="catalytic activity">
    <reaction evidence="5">
        <text>a 4-saturated-(3S)-3-hydroxyacyl-CoA = a (3E)-enoyl-CoA + H2O</text>
        <dbReference type="Rhea" id="RHEA:20724"/>
        <dbReference type="ChEBI" id="CHEBI:15377"/>
        <dbReference type="ChEBI" id="CHEBI:58521"/>
        <dbReference type="ChEBI" id="CHEBI:137480"/>
        <dbReference type="EC" id="4.2.1.17"/>
    </reaction>
</comment>
<dbReference type="GO" id="GO:0006635">
    <property type="term" value="P:fatty acid beta-oxidation"/>
    <property type="evidence" value="ECO:0007669"/>
    <property type="project" value="TreeGrafter"/>
</dbReference>
<evidence type="ECO:0000256" key="4">
    <source>
        <dbReference type="ARBA" id="ARBA00023709"/>
    </source>
</evidence>
<dbReference type="Pfam" id="PF00378">
    <property type="entry name" value="ECH_1"/>
    <property type="match status" value="1"/>
</dbReference>
<dbReference type="RefSeq" id="WP_093117595.1">
    <property type="nucleotide sequence ID" value="NZ_FNWJ01000002.1"/>
</dbReference>
<reference evidence="8" key="1">
    <citation type="submission" date="2016-10" db="EMBL/GenBank/DDBJ databases">
        <authorList>
            <person name="Varghese N."/>
            <person name="Submissions S."/>
        </authorList>
    </citation>
    <scope>NUCLEOTIDE SEQUENCE [LARGE SCALE GENOMIC DNA]</scope>
    <source>
        <strain evidence="8">ATCC 35263</strain>
    </source>
</reference>
<dbReference type="AlphaFoldDB" id="A0A1H6FSI8"/>
<evidence type="ECO:0000256" key="2">
    <source>
        <dbReference type="ARBA" id="ARBA00012076"/>
    </source>
</evidence>
<dbReference type="PROSITE" id="PS00166">
    <property type="entry name" value="ENOYL_COA_HYDRATASE"/>
    <property type="match status" value="1"/>
</dbReference>
<dbReference type="OrthoDB" id="8452484at2"/>
<accession>A0A1H6FSI8</accession>
<dbReference type="STRING" id="29539.SAMN02745716_1359"/>
<name>A0A1H6FSI8_THEAL</name>
<evidence type="ECO:0000313" key="7">
    <source>
        <dbReference type="EMBL" id="SEH13856.1"/>
    </source>
</evidence>
<dbReference type="FunFam" id="3.90.226.10:FF:000009">
    <property type="entry name" value="Carnitinyl-CoA dehydratase"/>
    <property type="match status" value="1"/>
</dbReference>
<dbReference type="InterPro" id="IPR001753">
    <property type="entry name" value="Enoyl-CoA_hydra/iso"/>
</dbReference>
<keyword evidence="8" id="KW-1185">Reference proteome</keyword>
<dbReference type="FunFam" id="1.10.12.10:FF:000001">
    <property type="entry name" value="Probable enoyl-CoA hydratase, mitochondrial"/>
    <property type="match status" value="1"/>
</dbReference>
<keyword evidence="3" id="KW-0456">Lyase</keyword>
<evidence type="ECO:0000313" key="8">
    <source>
        <dbReference type="Proteomes" id="UP000222056"/>
    </source>
</evidence>
<evidence type="ECO:0000256" key="5">
    <source>
        <dbReference type="ARBA" id="ARBA00023717"/>
    </source>
</evidence>
<comment type="similarity">
    <text evidence="1 6">Belongs to the enoyl-CoA hydratase/isomerase family.</text>
</comment>
<dbReference type="Gene3D" id="3.90.226.10">
    <property type="entry name" value="2-enoyl-CoA Hydratase, Chain A, domain 1"/>
    <property type="match status" value="1"/>
</dbReference>
<dbReference type="SUPFAM" id="SSF52096">
    <property type="entry name" value="ClpP/crotonase"/>
    <property type="match status" value="1"/>
</dbReference>
<evidence type="ECO:0000256" key="3">
    <source>
        <dbReference type="ARBA" id="ARBA00023239"/>
    </source>
</evidence>
<proteinExistence type="inferred from homology"/>
<dbReference type="Proteomes" id="UP000222056">
    <property type="component" value="Unassembled WGS sequence"/>
</dbReference>